<name>A0A8S9KG11_BRACR</name>
<dbReference type="EMBL" id="QGKY02000164">
    <property type="protein sequence ID" value="KAF2593405.1"/>
    <property type="molecule type" value="Genomic_DNA"/>
</dbReference>
<feature type="region of interest" description="Disordered" evidence="1">
    <location>
        <begin position="79"/>
        <end position="112"/>
    </location>
</feature>
<comment type="caution">
    <text evidence="2">The sequence shown here is derived from an EMBL/GenBank/DDBJ whole genome shotgun (WGS) entry which is preliminary data.</text>
</comment>
<sequence length="112" mass="12368">MRLKFIAAMDTLATAENQRSSQRGMCFDAESPEAFDTMPTSAVSAKWNPVSVVANTQERDPSSLSRKFIKIMRFDKRTEAEPEAGGRHELFISHDDPHGADDVHAPCSDVGD</sequence>
<proteinExistence type="predicted"/>
<evidence type="ECO:0000256" key="1">
    <source>
        <dbReference type="SAM" id="MobiDB-lite"/>
    </source>
</evidence>
<organism evidence="2">
    <name type="scientific">Brassica cretica</name>
    <name type="common">Mustard</name>
    <dbReference type="NCBI Taxonomy" id="69181"/>
    <lineage>
        <taxon>Eukaryota</taxon>
        <taxon>Viridiplantae</taxon>
        <taxon>Streptophyta</taxon>
        <taxon>Embryophyta</taxon>
        <taxon>Tracheophyta</taxon>
        <taxon>Spermatophyta</taxon>
        <taxon>Magnoliopsida</taxon>
        <taxon>eudicotyledons</taxon>
        <taxon>Gunneridae</taxon>
        <taxon>Pentapetalae</taxon>
        <taxon>rosids</taxon>
        <taxon>malvids</taxon>
        <taxon>Brassicales</taxon>
        <taxon>Brassicaceae</taxon>
        <taxon>Brassiceae</taxon>
        <taxon>Brassica</taxon>
    </lineage>
</organism>
<protein>
    <submittedName>
        <fullName evidence="2">Uncharacterized protein</fullName>
    </submittedName>
</protein>
<feature type="compositionally biased region" description="Basic and acidic residues" evidence="1">
    <location>
        <begin position="79"/>
        <end position="104"/>
    </location>
</feature>
<evidence type="ECO:0000313" key="2">
    <source>
        <dbReference type="EMBL" id="KAF2593405.1"/>
    </source>
</evidence>
<reference evidence="2" key="1">
    <citation type="submission" date="2019-12" db="EMBL/GenBank/DDBJ databases">
        <title>Genome sequencing and annotation of Brassica cretica.</title>
        <authorList>
            <person name="Studholme D.J."/>
            <person name="Sarris P.F."/>
        </authorList>
    </citation>
    <scope>NUCLEOTIDE SEQUENCE</scope>
    <source>
        <strain evidence="2">PFS-102/07</strain>
        <tissue evidence="2">Leaf</tissue>
    </source>
</reference>
<accession>A0A8S9KG11</accession>
<gene>
    <name evidence="2" type="ORF">F2Q70_00045556</name>
</gene>
<dbReference type="AlphaFoldDB" id="A0A8S9KG11"/>